<dbReference type="Pfam" id="PF01522">
    <property type="entry name" value="Polysacc_deac_1"/>
    <property type="match status" value="1"/>
</dbReference>
<keyword evidence="1" id="KW-0479">Metal-binding</keyword>
<dbReference type="InterPro" id="IPR011330">
    <property type="entry name" value="Glyco_hydro/deAcase_b/a-brl"/>
</dbReference>
<evidence type="ECO:0000256" key="1">
    <source>
        <dbReference type="ARBA" id="ARBA00022723"/>
    </source>
</evidence>
<proteinExistence type="predicted"/>
<dbReference type="InterPro" id="IPR050248">
    <property type="entry name" value="Polysacc_deacetylase_ArnD"/>
</dbReference>
<evidence type="ECO:0000313" key="5">
    <source>
        <dbReference type="Proteomes" id="UP000233375"/>
    </source>
</evidence>
<evidence type="ECO:0000313" key="4">
    <source>
        <dbReference type="EMBL" id="PKG21761.1"/>
    </source>
</evidence>
<feature type="domain" description="NodB homology" evidence="3">
    <location>
        <begin position="7"/>
        <end position="186"/>
    </location>
</feature>
<dbReference type="GO" id="GO:0016020">
    <property type="term" value="C:membrane"/>
    <property type="evidence" value="ECO:0007669"/>
    <property type="project" value="TreeGrafter"/>
</dbReference>
<dbReference type="PANTHER" id="PTHR10587">
    <property type="entry name" value="GLYCOSYL TRANSFERASE-RELATED"/>
    <property type="match status" value="1"/>
</dbReference>
<gene>
    <name evidence="4" type="ORF">CWS01_20920</name>
</gene>
<dbReference type="PANTHER" id="PTHR10587:SF133">
    <property type="entry name" value="CHITIN DEACETYLASE 1-RELATED"/>
    <property type="match status" value="1"/>
</dbReference>
<dbReference type="OrthoDB" id="9812065at2"/>
<dbReference type="SUPFAM" id="SSF88713">
    <property type="entry name" value="Glycoside hydrolase/deacetylase"/>
    <property type="match status" value="1"/>
</dbReference>
<dbReference type="Proteomes" id="UP000233375">
    <property type="component" value="Unassembled WGS sequence"/>
</dbReference>
<accession>A0A2N0YWX8</accession>
<dbReference type="AlphaFoldDB" id="A0A2N0YWX8"/>
<dbReference type="InterPro" id="IPR002509">
    <property type="entry name" value="NODB_dom"/>
</dbReference>
<evidence type="ECO:0000259" key="3">
    <source>
        <dbReference type="PROSITE" id="PS51677"/>
    </source>
</evidence>
<name>A0A2N0YWX8_9BACI</name>
<dbReference type="PROSITE" id="PS51677">
    <property type="entry name" value="NODB"/>
    <property type="match status" value="1"/>
</dbReference>
<protein>
    <submittedName>
        <fullName evidence="4">Polysaccharide deacetylase family protein</fullName>
    </submittedName>
</protein>
<keyword evidence="2" id="KW-0378">Hydrolase</keyword>
<dbReference type="GO" id="GO:0016810">
    <property type="term" value="F:hydrolase activity, acting on carbon-nitrogen (but not peptide) bonds"/>
    <property type="evidence" value="ECO:0007669"/>
    <property type="project" value="InterPro"/>
</dbReference>
<keyword evidence="5" id="KW-1185">Reference proteome</keyword>
<evidence type="ECO:0000256" key="2">
    <source>
        <dbReference type="ARBA" id="ARBA00022801"/>
    </source>
</evidence>
<dbReference type="Gene3D" id="3.20.20.370">
    <property type="entry name" value="Glycoside hydrolase/deacetylase"/>
    <property type="match status" value="1"/>
</dbReference>
<dbReference type="GO" id="GO:0046872">
    <property type="term" value="F:metal ion binding"/>
    <property type="evidence" value="ECO:0007669"/>
    <property type="project" value="UniProtKB-KW"/>
</dbReference>
<dbReference type="GO" id="GO:0005975">
    <property type="term" value="P:carbohydrate metabolic process"/>
    <property type="evidence" value="ECO:0007669"/>
    <property type="project" value="InterPro"/>
</dbReference>
<dbReference type="RefSeq" id="WP_101179273.1">
    <property type="nucleotide sequence ID" value="NZ_PISE01000064.1"/>
</dbReference>
<reference evidence="4 5" key="1">
    <citation type="journal article" date="2003" name="Int. J. Syst. Evol. Microbiol.">
        <title>Bacillus nealsonii sp. nov., isolated from a spacecraft-assembly facility, whose spores are gamma-radiation resistant.</title>
        <authorList>
            <person name="Venkateswaran K."/>
            <person name="Kempf M."/>
            <person name="Chen F."/>
            <person name="Satomi M."/>
            <person name="Nicholson W."/>
            <person name="Kern R."/>
        </authorList>
    </citation>
    <scope>NUCLEOTIDE SEQUENCE [LARGE SCALE GENOMIC DNA]</scope>
    <source>
        <strain evidence="4 5">FO-92</strain>
    </source>
</reference>
<dbReference type="CDD" id="cd10917">
    <property type="entry name" value="CE4_NodB_like_6s_7s"/>
    <property type="match status" value="1"/>
</dbReference>
<dbReference type="EMBL" id="PISE01000064">
    <property type="protein sequence ID" value="PKG21761.1"/>
    <property type="molecule type" value="Genomic_DNA"/>
</dbReference>
<sequence length="200" mass="23062">MEPKSRRCIALTFDDGPSPYTLQILQILKKFQIKATFFVTGESLSLHPEILQSVVLDGHTVGNHTLNHPDITKISQDDLHREIHSLNIAIKKIIQQDVKIFRPPYGAITKETYRAVYEIGLFPVLWNLDTNDWDLSQTEPIEDRVMRGLKEHNIILMHDGGGPREQTVKALPGIIKSLKQKGYEFVTIPDYFHYVYNRRI</sequence>
<organism evidence="4 5">
    <name type="scientific">Niallia nealsonii</name>
    <dbReference type="NCBI Taxonomy" id="115979"/>
    <lineage>
        <taxon>Bacteria</taxon>
        <taxon>Bacillati</taxon>
        <taxon>Bacillota</taxon>
        <taxon>Bacilli</taxon>
        <taxon>Bacillales</taxon>
        <taxon>Bacillaceae</taxon>
        <taxon>Niallia</taxon>
    </lineage>
</organism>
<comment type="caution">
    <text evidence="4">The sequence shown here is derived from an EMBL/GenBank/DDBJ whole genome shotgun (WGS) entry which is preliminary data.</text>
</comment>